<evidence type="ECO:0000313" key="2">
    <source>
        <dbReference type="EMBL" id="NIZ61035.1"/>
    </source>
</evidence>
<dbReference type="PROSITE" id="PS51257">
    <property type="entry name" value="PROKAR_LIPOPROTEIN"/>
    <property type="match status" value="1"/>
</dbReference>
<accession>A0ABX0W9Q3</accession>
<comment type="caution">
    <text evidence="2">The sequence shown here is derived from an EMBL/GenBank/DDBJ whole genome shotgun (WGS) entry which is preliminary data.</text>
</comment>
<reference evidence="2 3" key="1">
    <citation type="submission" date="2018-05" db="EMBL/GenBank/DDBJ databases">
        <authorList>
            <person name="Zhang Y.-J."/>
        </authorList>
    </citation>
    <scope>NUCLEOTIDE SEQUENCE [LARGE SCALE GENOMIC DNA]</scope>
    <source>
        <strain evidence="2 3">CY04</strain>
    </source>
</reference>
<dbReference type="Proteomes" id="UP001429564">
    <property type="component" value="Unassembled WGS sequence"/>
</dbReference>
<evidence type="ECO:0000313" key="3">
    <source>
        <dbReference type="Proteomes" id="UP001429564"/>
    </source>
</evidence>
<feature type="chain" id="PRO_5045657304" evidence="1">
    <location>
        <begin position="21"/>
        <end position="165"/>
    </location>
</feature>
<feature type="signal peptide" evidence="1">
    <location>
        <begin position="1"/>
        <end position="20"/>
    </location>
</feature>
<protein>
    <submittedName>
        <fullName evidence="2">Uncharacterized protein</fullName>
    </submittedName>
</protein>
<name>A0ABX0W9Q3_9RHOB</name>
<gene>
    <name evidence="2" type="ORF">DL239_08610</name>
</gene>
<keyword evidence="1" id="KW-0732">Signal</keyword>
<proteinExistence type="predicted"/>
<sequence>MRLLASTFICLSLVGGSASALSCVEWPIARAYTRAAASEEVFNIFKGRLTFDQTKLDDFKVYDANDFNSERHTKSIRINATVDGYALGKRSFSTGAQVQTPVILEVGCLFDNCGYVPNDREIILFTRLEGDDRVAYFDACGGDSYSLTSENEKTLLSCHRGGTCK</sequence>
<keyword evidence="3" id="KW-1185">Reference proteome</keyword>
<evidence type="ECO:0000256" key="1">
    <source>
        <dbReference type="SAM" id="SignalP"/>
    </source>
</evidence>
<dbReference type="RefSeq" id="WP_206188397.1">
    <property type="nucleotide sequence ID" value="NZ_QHLQ01000006.1"/>
</dbReference>
<dbReference type="EMBL" id="QHLQ01000006">
    <property type="protein sequence ID" value="NIZ61035.1"/>
    <property type="molecule type" value="Genomic_DNA"/>
</dbReference>
<organism evidence="2 3">
    <name type="scientific">Parasedimentitalea denitrificans</name>
    <dbReference type="NCBI Taxonomy" id="2211118"/>
    <lineage>
        <taxon>Bacteria</taxon>
        <taxon>Pseudomonadati</taxon>
        <taxon>Pseudomonadota</taxon>
        <taxon>Alphaproteobacteria</taxon>
        <taxon>Rhodobacterales</taxon>
        <taxon>Paracoccaceae</taxon>
        <taxon>Parasedimentitalea</taxon>
    </lineage>
</organism>